<name>A0A0A9XBQ3_LYGHE</name>
<dbReference type="InterPro" id="IPR029071">
    <property type="entry name" value="Ubiquitin-like_domsf"/>
</dbReference>
<dbReference type="SUPFAM" id="SSF54236">
    <property type="entry name" value="Ubiquitin-like"/>
    <property type="match status" value="1"/>
</dbReference>
<reference evidence="2" key="2">
    <citation type="submission" date="2014-07" db="EMBL/GenBank/DDBJ databases">
        <authorList>
            <person name="Hull J."/>
        </authorList>
    </citation>
    <scope>NUCLEOTIDE SEQUENCE</scope>
</reference>
<dbReference type="InterPro" id="IPR039540">
    <property type="entry name" value="UBL3-like_ubiquitin_dom"/>
</dbReference>
<gene>
    <name evidence="2" type="primary">Ubl3</name>
    <name evidence="2" type="ORF">CM83_38957</name>
</gene>
<dbReference type="EMBL" id="GBHO01027361">
    <property type="protein sequence ID" value="JAG16243.1"/>
    <property type="molecule type" value="Transcribed_RNA"/>
</dbReference>
<evidence type="ECO:0000313" key="2">
    <source>
        <dbReference type="EMBL" id="JAG16243.1"/>
    </source>
</evidence>
<reference evidence="2" key="1">
    <citation type="journal article" date="2014" name="PLoS ONE">
        <title>Transcriptome-Based Identification of ABC Transporters in the Western Tarnished Plant Bug Lygus hesperus.</title>
        <authorList>
            <person name="Hull J.J."/>
            <person name="Chaney K."/>
            <person name="Geib S.M."/>
            <person name="Fabrick J.A."/>
            <person name="Brent C.S."/>
            <person name="Walsh D."/>
            <person name="Lavine L.C."/>
        </authorList>
    </citation>
    <scope>NUCLEOTIDE SEQUENCE</scope>
</reference>
<accession>A0A0A9XBQ3</accession>
<protein>
    <submittedName>
        <fullName evidence="2">Ubiquitin-like protein 3</fullName>
    </submittedName>
</protein>
<sequence>MKGRNFGSSQLQAYLFVRWKCGNSSPQRFDNRWKIGRTPPLRSTLRLILVSGKTEEFLFSPNDSAGEIAQFVFDNWPEAIQILKSSSALKYSSHNLEQSSALQNHSSFST</sequence>
<dbReference type="AlphaFoldDB" id="A0A0A9XBQ3"/>
<organism evidence="2">
    <name type="scientific">Lygus hesperus</name>
    <name type="common">Western plant bug</name>
    <dbReference type="NCBI Taxonomy" id="30085"/>
    <lineage>
        <taxon>Eukaryota</taxon>
        <taxon>Metazoa</taxon>
        <taxon>Ecdysozoa</taxon>
        <taxon>Arthropoda</taxon>
        <taxon>Hexapoda</taxon>
        <taxon>Insecta</taxon>
        <taxon>Pterygota</taxon>
        <taxon>Neoptera</taxon>
        <taxon>Paraneoptera</taxon>
        <taxon>Hemiptera</taxon>
        <taxon>Heteroptera</taxon>
        <taxon>Panheteroptera</taxon>
        <taxon>Cimicomorpha</taxon>
        <taxon>Miridae</taxon>
        <taxon>Mirini</taxon>
        <taxon>Lygus</taxon>
    </lineage>
</organism>
<evidence type="ECO:0000259" key="1">
    <source>
        <dbReference type="Pfam" id="PF13881"/>
    </source>
</evidence>
<dbReference type="Gene3D" id="3.10.20.90">
    <property type="entry name" value="Phosphatidylinositol 3-kinase Catalytic Subunit, Chain A, domain 1"/>
    <property type="match status" value="1"/>
</dbReference>
<proteinExistence type="predicted"/>
<feature type="domain" description="UBL3-like ubiquitin" evidence="1">
    <location>
        <begin position="44"/>
        <end position="84"/>
    </location>
</feature>
<dbReference type="Pfam" id="PF13881">
    <property type="entry name" value="Rad60-SLD_2"/>
    <property type="match status" value="1"/>
</dbReference>